<dbReference type="InterPro" id="IPR050429">
    <property type="entry name" value="PTS_Glucose_EIICBA"/>
</dbReference>
<accession>A0A1S8LQE2</accession>
<keyword evidence="4" id="KW-0762">Sugar transport</keyword>
<name>A0A1S8LQE2_9CLOT</name>
<organism evidence="9 10">
    <name type="scientific">Clostridium felsineum</name>
    <dbReference type="NCBI Taxonomy" id="36839"/>
    <lineage>
        <taxon>Bacteria</taxon>
        <taxon>Bacillati</taxon>
        <taxon>Bacillota</taxon>
        <taxon>Clostridia</taxon>
        <taxon>Eubacteriales</taxon>
        <taxon>Clostridiaceae</taxon>
        <taxon>Clostridium</taxon>
    </lineage>
</organism>
<evidence type="ECO:0000256" key="2">
    <source>
        <dbReference type="ARBA" id="ARBA00022448"/>
    </source>
</evidence>
<evidence type="ECO:0000256" key="5">
    <source>
        <dbReference type="ARBA" id="ARBA00022683"/>
    </source>
</evidence>
<evidence type="ECO:0000256" key="8">
    <source>
        <dbReference type="ARBA" id="ARBA00023136"/>
    </source>
</evidence>
<keyword evidence="5" id="KW-0598">Phosphotransferase system</keyword>
<keyword evidence="10" id="KW-1185">Reference proteome</keyword>
<dbReference type="PANTHER" id="PTHR30009:SF4">
    <property type="entry name" value="PTS SYSTEM N-ACETYLGLUCOSAMINE-SPECIFIC EIICBA COMPONENT"/>
    <property type="match status" value="1"/>
</dbReference>
<evidence type="ECO:0000313" key="10">
    <source>
        <dbReference type="Proteomes" id="UP000190951"/>
    </source>
</evidence>
<evidence type="ECO:0000256" key="7">
    <source>
        <dbReference type="ARBA" id="ARBA00022989"/>
    </source>
</evidence>
<dbReference type="Pfam" id="PF02378">
    <property type="entry name" value="PTS_EIIC"/>
    <property type="match status" value="1"/>
</dbReference>
<dbReference type="InterPro" id="IPR013013">
    <property type="entry name" value="PTS_EIIC_1"/>
</dbReference>
<dbReference type="PROSITE" id="PS51103">
    <property type="entry name" value="PTS_EIIC_TYPE_1"/>
    <property type="match status" value="1"/>
</dbReference>
<dbReference type="EMBL" id="CP096983">
    <property type="protein sequence ID" value="URZ11208.1"/>
    <property type="molecule type" value="Genomic_DNA"/>
</dbReference>
<evidence type="ECO:0000256" key="4">
    <source>
        <dbReference type="ARBA" id="ARBA00022597"/>
    </source>
</evidence>
<dbReference type="STRING" id="84029.CROST_00410"/>
<dbReference type="InterPro" id="IPR003352">
    <property type="entry name" value="PTS_EIIC"/>
</dbReference>
<dbReference type="GO" id="GO:0008982">
    <property type="term" value="F:protein-N(PI)-phosphohistidine-sugar phosphotransferase activity"/>
    <property type="evidence" value="ECO:0007669"/>
    <property type="project" value="InterPro"/>
</dbReference>
<gene>
    <name evidence="9" type="primary">nagP</name>
    <name evidence="9" type="ORF">CROST_019250</name>
</gene>
<dbReference type="PANTHER" id="PTHR30009">
    <property type="entry name" value="CYTOCHROME C-TYPE SYNTHESIS PROTEIN AND PTS TRANSMEMBRANE COMPONENT"/>
    <property type="match status" value="1"/>
</dbReference>
<dbReference type="Proteomes" id="UP000190951">
    <property type="component" value="Chromosome"/>
</dbReference>
<keyword evidence="3" id="KW-1003">Cell membrane</keyword>
<dbReference type="KEGG" id="crw:CROST_019250"/>
<reference evidence="9 10" key="1">
    <citation type="submission" date="2022-04" db="EMBL/GenBank/DDBJ databases">
        <title>Genome sequence of C. roseum typestrain.</title>
        <authorList>
            <person name="Poehlein A."/>
            <person name="Schoch T."/>
            <person name="Duerre P."/>
            <person name="Daniel R."/>
        </authorList>
    </citation>
    <scope>NUCLEOTIDE SEQUENCE [LARGE SCALE GENOMIC DNA]</scope>
    <source>
        <strain evidence="9 10">DSM 7320</strain>
    </source>
</reference>
<evidence type="ECO:0000256" key="6">
    <source>
        <dbReference type="ARBA" id="ARBA00022692"/>
    </source>
</evidence>
<keyword evidence="2" id="KW-0813">Transport</keyword>
<dbReference type="GO" id="GO:0090563">
    <property type="term" value="F:protein-phosphocysteine-sugar phosphotransferase activity"/>
    <property type="evidence" value="ECO:0007669"/>
    <property type="project" value="TreeGrafter"/>
</dbReference>
<keyword evidence="7" id="KW-1133">Transmembrane helix</keyword>
<evidence type="ECO:0000313" key="9">
    <source>
        <dbReference type="EMBL" id="URZ11208.1"/>
    </source>
</evidence>
<dbReference type="AlphaFoldDB" id="A0A1S8LQE2"/>
<evidence type="ECO:0000256" key="3">
    <source>
        <dbReference type="ARBA" id="ARBA00022475"/>
    </source>
</evidence>
<proteinExistence type="predicted"/>
<dbReference type="GO" id="GO:0015764">
    <property type="term" value="P:N-acetylglucosamine transport"/>
    <property type="evidence" value="ECO:0007669"/>
    <property type="project" value="TreeGrafter"/>
</dbReference>
<keyword evidence="8" id="KW-0472">Membrane</keyword>
<dbReference type="GO" id="GO:0009401">
    <property type="term" value="P:phosphoenolpyruvate-dependent sugar phosphotransferase system"/>
    <property type="evidence" value="ECO:0007669"/>
    <property type="project" value="UniProtKB-KW"/>
</dbReference>
<keyword evidence="6" id="KW-0812">Transmembrane</keyword>
<evidence type="ECO:0000256" key="1">
    <source>
        <dbReference type="ARBA" id="ARBA00004651"/>
    </source>
</evidence>
<sequence length="382" mass="41503">MNEKNTLLAYCQKLGKSLMTPIAILPVAGLLLRLGQPDVLNISWMLAAGIAIFNNLPILFAIGIAIGFAEDNNGVAGLSAAAGYYILTSVATSFNKNINMEILGGIIIGILSGALYNKFKDTKLPDYLSFFGGKRVVPIITSLCSLVLGIISGIVWPAIQHVINTFGNSVAHAGPIGSFIYGFLNRLFIPMGLHNVLNTLFWFQFGTFKTASGKIVTGDLNRFFALDKTAGTYMTGFFPIMMFALPAACFAMIAAAKKENRKQVTGMLLGIAFTTFLTGITEPVEFLFMFLAPVLYVIHAFLTGLSMAITSALGIHSGFTYSAGFIDYALNFGISTKPILLIVIGIIYAVIYYVIFYFVITKFNLPTPGRMDELEDDDEDEE</sequence>
<protein>
    <submittedName>
        <fullName evidence="9">PTS system N-acetylglucosamine-specific EIICB component</fullName>
    </submittedName>
</protein>
<dbReference type="GO" id="GO:0005886">
    <property type="term" value="C:plasma membrane"/>
    <property type="evidence" value="ECO:0007669"/>
    <property type="project" value="UniProtKB-SubCell"/>
</dbReference>
<comment type="subcellular location">
    <subcellularLocation>
        <location evidence="1">Cell membrane</location>
        <topology evidence="1">Multi-pass membrane protein</topology>
    </subcellularLocation>
</comment>